<dbReference type="EMBL" id="CABQ01000300">
    <property type="protein sequence ID" value="CBI08991.1"/>
    <property type="molecule type" value="Genomic_DNA"/>
</dbReference>
<protein>
    <recommendedName>
        <fullName evidence="3">Rhodanese domain-containing protein</fullName>
    </recommendedName>
</protein>
<accession>E6QP20</accession>
<evidence type="ECO:0000313" key="2">
    <source>
        <dbReference type="EMBL" id="CBI08991.1"/>
    </source>
</evidence>
<dbReference type="InterPro" id="IPR036873">
    <property type="entry name" value="Rhodanese-like_dom_sf"/>
</dbReference>
<proteinExistence type="predicted"/>
<organism evidence="2">
    <name type="scientific">mine drainage metagenome</name>
    <dbReference type="NCBI Taxonomy" id="410659"/>
    <lineage>
        <taxon>unclassified sequences</taxon>
        <taxon>metagenomes</taxon>
        <taxon>ecological metagenomes</taxon>
    </lineage>
</organism>
<reference evidence="2" key="1">
    <citation type="submission" date="2009-10" db="EMBL/GenBank/DDBJ databases">
        <title>Diversity of trophic interactions inside an arsenic-rich microbial ecosystem.</title>
        <authorList>
            <person name="Bertin P.N."/>
            <person name="Heinrich-Salmeron A."/>
            <person name="Pelletier E."/>
            <person name="Goulhen-Chollet F."/>
            <person name="Arsene-Ploetze F."/>
            <person name="Gallien S."/>
            <person name="Calteau A."/>
            <person name="Vallenet D."/>
            <person name="Casiot C."/>
            <person name="Chane-Woon-Ming B."/>
            <person name="Giloteaux L."/>
            <person name="Barakat M."/>
            <person name="Bonnefoy V."/>
            <person name="Bruneel O."/>
            <person name="Chandler M."/>
            <person name="Cleiss J."/>
            <person name="Duran R."/>
            <person name="Elbaz-Poulichet F."/>
            <person name="Fonknechten N."/>
            <person name="Lauga B."/>
            <person name="Mornico D."/>
            <person name="Ortet P."/>
            <person name="Schaeffer C."/>
            <person name="Siguier P."/>
            <person name="Alexander Thil Smith A."/>
            <person name="Van Dorsselaer A."/>
            <person name="Weissenbach J."/>
            <person name="Medigue C."/>
            <person name="Le Paslier D."/>
        </authorList>
    </citation>
    <scope>NUCLEOTIDE SEQUENCE</scope>
</reference>
<evidence type="ECO:0000256" key="1">
    <source>
        <dbReference type="SAM" id="MobiDB-lite"/>
    </source>
</evidence>
<gene>
    <name evidence="2" type="ORF">CARN6_2526</name>
</gene>
<feature type="compositionally biased region" description="Basic residues" evidence="1">
    <location>
        <begin position="13"/>
        <end position="25"/>
    </location>
</feature>
<dbReference type="InterPro" id="IPR006311">
    <property type="entry name" value="TAT_signal"/>
</dbReference>
<evidence type="ECO:0008006" key="3">
    <source>
        <dbReference type="Google" id="ProtNLM"/>
    </source>
</evidence>
<comment type="caution">
    <text evidence="2">The sequence shown here is derived from an EMBL/GenBank/DDBJ whole genome shotgun (WGS) entry which is preliminary data.</text>
</comment>
<feature type="compositionally biased region" description="Low complexity" evidence="1">
    <location>
        <begin position="1"/>
        <end position="12"/>
    </location>
</feature>
<dbReference type="Gene3D" id="3.40.250.10">
    <property type="entry name" value="Rhodanese-like domain"/>
    <property type="match status" value="1"/>
</dbReference>
<dbReference type="PROSITE" id="PS51318">
    <property type="entry name" value="TAT"/>
    <property type="match status" value="1"/>
</dbReference>
<dbReference type="AlphaFoldDB" id="E6QP20"/>
<name>E6QP20_9ZZZZ</name>
<feature type="region of interest" description="Disordered" evidence="1">
    <location>
        <begin position="1"/>
        <end position="25"/>
    </location>
</feature>
<dbReference type="SUPFAM" id="SSF52821">
    <property type="entry name" value="Rhodanese/Cell cycle control phosphatase"/>
    <property type="match status" value="1"/>
</dbReference>
<sequence length="181" mass="19342">MLPDSPRQPQRSSRNRKDHSMQRKFPRRHFVRLMAGSACALTATAAAPALFAAGQSATTIPAANLIEPAALNALLQKGGVGAPLILQVGFHSMFDQKHIAGSEYAGPASQQAGLDLLARRVASLPKNSFLVLYCGCCPWQHCPNIAPAMAHLRSLGFTRVQALAIPNNFGADWVAKGYKVA</sequence>